<dbReference type="CDD" id="cd20071">
    <property type="entry name" value="SET_SMYD"/>
    <property type="match status" value="1"/>
</dbReference>
<dbReference type="PROSITE" id="PS50280">
    <property type="entry name" value="SET"/>
    <property type="match status" value="1"/>
</dbReference>
<evidence type="ECO:0000259" key="1">
    <source>
        <dbReference type="PROSITE" id="PS50280"/>
    </source>
</evidence>
<dbReference type="Pfam" id="PF00856">
    <property type="entry name" value="SET"/>
    <property type="match status" value="1"/>
</dbReference>
<protein>
    <recommendedName>
        <fullName evidence="1">SET domain-containing protein</fullName>
    </recommendedName>
</protein>
<dbReference type="PANTHER" id="PTHR12197">
    <property type="entry name" value="HISTONE-LYSINE N-METHYLTRANSFERASE SMYD"/>
    <property type="match status" value="1"/>
</dbReference>
<dbReference type="PANTHER" id="PTHR12197:SF294">
    <property type="entry name" value="POTENTIAL PROTEIN LYSINE METHYLTRANSFERASE SET6"/>
    <property type="match status" value="1"/>
</dbReference>
<dbReference type="InterPro" id="IPR001214">
    <property type="entry name" value="SET_dom"/>
</dbReference>
<name>A0A7J6MAG2_PEROL</name>
<dbReference type="InterPro" id="IPR012677">
    <property type="entry name" value="Nucleotide-bd_a/b_plait_sf"/>
</dbReference>
<dbReference type="SUPFAM" id="SSF54928">
    <property type="entry name" value="RNA-binding domain, RBD"/>
    <property type="match status" value="1"/>
</dbReference>
<dbReference type="InterPro" id="IPR034454">
    <property type="entry name" value="MEI2-like_RRM3"/>
</dbReference>
<dbReference type="InterPro" id="IPR046341">
    <property type="entry name" value="SET_dom_sf"/>
</dbReference>
<dbReference type="EMBL" id="JABANN010000157">
    <property type="protein sequence ID" value="KAF4668593.1"/>
    <property type="molecule type" value="Genomic_DNA"/>
</dbReference>
<dbReference type="SMART" id="SM00317">
    <property type="entry name" value="SET"/>
    <property type="match status" value="1"/>
</dbReference>
<dbReference type="GO" id="GO:0005634">
    <property type="term" value="C:nucleus"/>
    <property type="evidence" value="ECO:0007669"/>
    <property type="project" value="TreeGrafter"/>
</dbReference>
<dbReference type="GO" id="GO:0003676">
    <property type="term" value="F:nucleic acid binding"/>
    <property type="evidence" value="ECO:0007669"/>
    <property type="project" value="InterPro"/>
</dbReference>
<evidence type="ECO:0000313" key="2">
    <source>
        <dbReference type="EMBL" id="KAF4668593.1"/>
    </source>
</evidence>
<organism evidence="2 3">
    <name type="scientific">Perkinsus olseni</name>
    <name type="common">Perkinsus atlanticus</name>
    <dbReference type="NCBI Taxonomy" id="32597"/>
    <lineage>
        <taxon>Eukaryota</taxon>
        <taxon>Sar</taxon>
        <taxon>Alveolata</taxon>
        <taxon>Perkinsozoa</taxon>
        <taxon>Perkinsea</taxon>
        <taxon>Perkinsida</taxon>
        <taxon>Perkinsidae</taxon>
        <taxon>Perkinsus</taxon>
    </lineage>
</organism>
<proteinExistence type="predicted"/>
<dbReference type="Gene3D" id="2.170.270.10">
    <property type="entry name" value="SET domain"/>
    <property type="match status" value="1"/>
</dbReference>
<sequence length="987" mass="109358">MPKKKARSKTPVRSDAAGDACDLPRGFEKLLPGVPGHTKSTLRPRVKTLADCFEVRFNSTCGMGLYAVEDIPEGCVLLEEEPAVIIQPHRDCTVAGTLDNLLWIMHYFSDARKLRQYLYPRMGDAVDDLPEGIRDDIDSFSHFFSHEQSSKWLARPAAWRSVMEVFDDEEEAPSEALCRDFIDTFREFRRNHSDREEVVLEASDGVIRTQGIREMATVSECIALNSFKNTISRGGVPCLGAATCVFLVASLLNHSCMPNVSISTYNPETIDASPQLTAVTVRPVMAGEQLCMCYFGHHLLAGSSCRGLDEHRNSSVIRFATSPFFDSVGERRDRMLKEKHFLCMCDRCQDEVKGLSDWESFQCPLCDGGACVKMDGVFKCRKCGSEDSVQLDDTRKWLVKATLTLRLMMQVVCNALAEARITGETDALIAVSEKLTKLAIQGGVLPETLGGPSFLERQVIPHEEHYIVHKALTMLVHAHRLNARRILGCGTMILQQSKALCTARKALKLGAIFDETFSNEGRPGEDVEQLETWVHDGQLFLVMTFFSGVRAAVGSSSPGLATSTTITPPTPQPAFTPPVVRNSFVLRYTSGEEAGRNYHQLSHGPPPELKSIVARLLSFGDVQKLDFQHWRELGVITACYFDTRNAEKAFDHYYMLGEEAWEVLWSESHDQENYFVSVPAEDLAVADPSQYGDMANISSPPGDAGTDLKLLIQFFDCRAARSMREAQRKIGVGPGVSDPGSASTVTSSLIGADFGITSLVDVAAPPVLLDRVPRMSSLSPPPPPLPTRVASGPTPYTMLLDGGEGREDYSVNPEGCWKDPRTTIMIKNIPNKLTQQRMLQMIDDVSPQRYDFFYLPIDLRNRCNVGYAFINFIDPARIMAFYRAFHGAGWKNFNNSKKICDLSYARIQGKEALMQHFTSATLPKNPAMRPLFRLGQNLQPLRVPGEATRYASCGIGMEPSSSSIISLGGLLPEPTRARTSPAGRPYQ</sequence>
<comment type="caution">
    <text evidence="2">The sequence shown here is derived from an EMBL/GenBank/DDBJ whole genome shotgun (WGS) entry which is preliminary data.</text>
</comment>
<reference evidence="2 3" key="1">
    <citation type="submission" date="2020-04" db="EMBL/GenBank/DDBJ databases">
        <title>Perkinsus olseni comparative genomics.</title>
        <authorList>
            <person name="Bogema D.R."/>
        </authorList>
    </citation>
    <scope>NUCLEOTIDE SEQUENCE [LARGE SCALE GENOMIC DNA]</scope>
    <source>
        <strain evidence="2">ATCC PRA-31</strain>
    </source>
</reference>
<evidence type="ECO:0000313" key="3">
    <source>
        <dbReference type="Proteomes" id="UP000572268"/>
    </source>
</evidence>
<accession>A0A7J6MAG2</accession>
<gene>
    <name evidence="2" type="ORF">FOL46_001915</name>
</gene>
<dbReference type="InterPro" id="IPR035979">
    <property type="entry name" value="RBD_domain_sf"/>
</dbReference>
<dbReference type="Pfam" id="PF04059">
    <property type="entry name" value="RRM_2"/>
    <property type="match status" value="1"/>
</dbReference>
<dbReference type="Proteomes" id="UP000572268">
    <property type="component" value="Unassembled WGS sequence"/>
</dbReference>
<dbReference type="InterPro" id="IPR050869">
    <property type="entry name" value="H3K4_H4K5_MeTrfase"/>
</dbReference>
<dbReference type="InterPro" id="IPR007201">
    <property type="entry name" value="Mei2-like_Rrm_C"/>
</dbReference>
<dbReference type="AlphaFoldDB" id="A0A7J6MAG2"/>
<feature type="domain" description="SET" evidence="1">
    <location>
        <begin position="44"/>
        <end position="295"/>
    </location>
</feature>
<dbReference type="SUPFAM" id="SSF82199">
    <property type="entry name" value="SET domain"/>
    <property type="match status" value="1"/>
</dbReference>
<dbReference type="CDD" id="cd12531">
    <property type="entry name" value="RRM3_MEI2_like"/>
    <property type="match status" value="1"/>
</dbReference>
<dbReference type="Gene3D" id="3.30.70.330">
    <property type="match status" value="1"/>
</dbReference>